<reference evidence="1" key="1">
    <citation type="submission" date="2021-03" db="EMBL/GenBank/DDBJ databases">
        <authorList>
            <consortium name="DOE Joint Genome Institute"/>
            <person name="Ahrendt S."/>
            <person name="Looney B.P."/>
            <person name="Miyauchi S."/>
            <person name="Morin E."/>
            <person name="Drula E."/>
            <person name="Courty P.E."/>
            <person name="Chicoki N."/>
            <person name="Fauchery L."/>
            <person name="Kohler A."/>
            <person name="Kuo A."/>
            <person name="Labutti K."/>
            <person name="Pangilinan J."/>
            <person name="Lipzen A."/>
            <person name="Riley R."/>
            <person name="Andreopoulos W."/>
            <person name="He G."/>
            <person name="Johnson J."/>
            <person name="Barry K.W."/>
            <person name="Grigoriev I.V."/>
            <person name="Nagy L."/>
            <person name="Hibbett D."/>
            <person name="Henrissat B."/>
            <person name="Matheny P.B."/>
            <person name="Labbe J."/>
            <person name="Martin F."/>
        </authorList>
    </citation>
    <scope>NUCLEOTIDE SEQUENCE</scope>
    <source>
        <strain evidence="1">HHB10654</strain>
    </source>
</reference>
<organism evidence="1 2">
    <name type="scientific">Artomyces pyxidatus</name>
    <dbReference type="NCBI Taxonomy" id="48021"/>
    <lineage>
        <taxon>Eukaryota</taxon>
        <taxon>Fungi</taxon>
        <taxon>Dikarya</taxon>
        <taxon>Basidiomycota</taxon>
        <taxon>Agaricomycotina</taxon>
        <taxon>Agaricomycetes</taxon>
        <taxon>Russulales</taxon>
        <taxon>Auriscalpiaceae</taxon>
        <taxon>Artomyces</taxon>
    </lineage>
</organism>
<evidence type="ECO:0000313" key="2">
    <source>
        <dbReference type="Proteomes" id="UP000814140"/>
    </source>
</evidence>
<protein>
    <submittedName>
        <fullName evidence="1">Uncharacterized protein</fullName>
    </submittedName>
</protein>
<gene>
    <name evidence="1" type="ORF">BV25DRAFT_1885404</name>
</gene>
<keyword evidence="2" id="KW-1185">Reference proteome</keyword>
<evidence type="ECO:0000313" key="1">
    <source>
        <dbReference type="EMBL" id="KAI0062218.1"/>
    </source>
</evidence>
<comment type="caution">
    <text evidence="1">The sequence shown here is derived from an EMBL/GenBank/DDBJ whole genome shotgun (WGS) entry which is preliminary data.</text>
</comment>
<name>A0ACB8T0C6_9AGAM</name>
<proteinExistence type="predicted"/>
<sequence length="1261" mass="142797">MTQLDRCKSCCLTCRFSQSLGEPTASPSQADDPFAVQNLIPAGTISLNVAWTESLCDHRHAEDNWHYFLGEALLPHLLHPDQVELCRQIDFLILHKFLAARCSLGASGILHCRIYVIPFDLPNVRGSLRNRDEFSVLKPARACLRNVLPRVVQDMGSWHSDDSVPSTRITKYFLDAKVDNRRLAEIYGSLPSPHLDDISFKACSGKSRNLIQRVLSGRDVDGLRSRLYMYQRRSVSVMLCKELSPSDMPDPVYIPLYGLHGSACYFQPATLEVLRERPMVAPVHGGVLCEELGTGKTVMVLALILATIDQLSQPEESIHDPRPVMTPLAFHYFPQAQFVAARRRAFRKNLASSSPSATHSVPTLLETLLHHIRTNPDGFDLSRRDDWLDDRGLGDVLRLNSPYYLHYEDPLPTASRFRRKTSDNRGPRLVYLTSATLIVVPPNLLLQWDSEIQKHCDGSFLRVLVVRPKDTLPRAKVLASNYDIILMNHDSFAKEEARSDLTEAHTWKMCECPGYRDTRVPNCQCDISTVSSLFQIRWKRLVVDEGHVHGTDKTRISVVANLLSVERRWLVTGTPTTDLLGLSFGSQSELFDEDMDPLYPDTVNGLDNATLPLAEETSDATALAGPRLWGVQDRENLRRLASMIISFLRVPRFTSMRHLFATHVVYPLFRDTGPQPGALQVLVQTMSSIMVRHRIEDIEDEIVLPSLKHETVLLDLDPIVVKSYNALQTVIISNAVDSERTDQDYLFHPQHAAELRLLVENMSQCVSQHLPSYSLNCMLLSRIMFWRVDEDIFNLQELSNNIDPMIQRAKDRNISPDDLRLLCDSKIHIESAINDATWCAIQKYPIPEMPYLVTNIPKTVFSVWSELPKVPLDLTTSSPELSGIMFPYRLNKLRRMLVTRPLISEQDLVFYGLLQAKDDAARIAEFMHTTSAKTKGKKKPSDSRETVKASETARHVMEPDKLEDMRRELQIAASKQTAVDEVPFSREWLVRPQHDAPILLQASPLRDARIVRSRSSKLDYLLRDVISLILTFGSQLSTKIHPQVLQYSTTEKFLIFSKSPLTLAHVADALDVAGVKYLQYTTEVTLRIREQLVTTFETSDTFRVFLMELKHGSRGLNVISASRVIFCEPVWQADVEAQAIKRAHRIGQTKSITVKTLAIRDTFEEIMASRRAELKNQDQRATGLTDDLRMRHFIANPKFLTPTSYTPIILDIPLRSRPSTAELLLSSQPMTLPAVDPAPVDGANDEQISNEPPQKKRVRFG</sequence>
<dbReference type="Proteomes" id="UP000814140">
    <property type="component" value="Unassembled WGS sequence"/>
</dbReference>
<dbReference type="EMBL" id="MU277208">
    <property type="protein sequence ID" value="KAI0062218.1"/>
    <property type="molecule type" value="Genomic_DNA"/>
</dbReference>
<accession>A0ACB8T0C6</accession>
<reference evidence="1" key="2">
    <citation type="journal article" date="2022" name="New Phytol.">
        <title>Evolutionary transition to the ectomycorrhizal habit in the genomes of a hyperdiverse lineage of mushroom-forming fungi.</title>
        <authorList>
            <person name="Looney B."/>
            <person name="Miyauchi S."/>
            <person name="Morin E."/>
            <person name="Drula E."/>
            <person name="Courty P.E."/>
            <person name="Kohler A."/>
            <person name="Kuo A."/>
            <person name="LaButti K."/>
            <person name="Pangilinan J."/>
            <person name="Lipzen A."/>
            <person name="Riley R."/>
            <person name="Andreopoulos W."/>
            <person name="He G."/>
            <person name="Johnson J."/>
            <person name="Nolan M."/>
            <person name="Tritt A."/>
            <person name="Barry K.W."/>
            <person name="Grigoriev I.V."/>
            <person name="Nagy L.G."/>
            <person name="Hibbett D."/>
            <person name="Henrissat B."/>
            <person name="Matheny P.B."/>
            <person name="Labbe J."/>
            <person name="Martin F.M."/>
        </authorList>
    </citation>
    <scope>NUCLEOTIDE SEQUENCE</scope>
    <source>
        <strain evidence="1">HHB10654</strain>
    </source>
</reference>